<evidence type="ECO:0000313" key="1">
    <source>
        <dbReference type="EMBL" id="KAI6088900.1"/>
    </source>
</evidence>
<proteinExistence type="predicted"/>
<organism evidence="1 2">
    <name type="scientific">Hypoxylon rubiginosum</name>
    <dbReference type="NCBI Taxonomy" id="110542"/>
    <lineage>
        <taxon>Eukaryota</taxon>
        <taxon>Fungi</taxon>
        <taxon>Dikarya</taxon>
        <taxon>Ascomycota</taxon>
        <taxon>Pezizomycotina</taxon>
        <taxon>Sordariomycetes</taxon>
        <taxon>Xylariomycetidae</taxon>
        <taxon>Xylariales</taxon>
        <taxon>Hypoxylaceae</taxon>
        <taxon>Hypoxylon</taxon>
    </lineage>
</organism>
<accession>A0ACC0D951</accession>
<dbReference type="Proteomes" id="UP001497680">
    <property type="component" value="Unassembled WGS sequence"/>
</dbReference>
<sequence>MSEFLGSRISLISKSDIRYSGILDKISSEDSTVSLENVKSFGTEGRKGNPEEEIAPSDQVYEYIVFRGSDVKDLRIEQPPPPPKENQPPKVPDDPAIIGASTRPQGAMMPGPGPNQGPGGPGYGQSPYQPNPFYPPPPGQWGRGGPGPGPGQGFNGMPYPPPPGWFPPGQGFPGGPGGPGPWNGFGYPPGPGPQGPPVAPGQGMRGTPHQDNKPTPIGAGVDKQRLVGTPAVELPTEPKSLGQQPIQPAPTGAAPTPPVQSKPTAAEVKATAESLTTNSVPTNMIENKTLPPTGPKNSRITPAVPIPTAIASRSGPQVTAATALVKPAGDQINGSTSAASLKDATQAAKAAVAVAMAKLDNPQNAENSLQLQPQPQIVYRQPDSSHRTAAPPNPNAGGAMDNLAKKVNQMRVEAQIEAARRGRGRGGRPGGASKVQVPKSDFDFQAGNAKFNKQDLVKEAIAGSPLAEASNVSALVSTQSEDSGVPTAYNRTQSFFDNISSESKDRAENGGQKPGGREWRGEEQRKNMETFGQGSVDGGYRGGYRGRGRGRGTRGRGFNRGRGNGFRQQAPQ</sequence>
<gene>
    <name evidence="1" type="ORF">F4821DRAFT_232489</name>
</gene>
<reference evidence="1 2" key="1">
    <citation type="journal article" date="2022" name="New Phytol.">
        <title>Ecological generalism drives hyperdiversity of secondary metabolite gene clusters in xylarialean endophytes.</title>
        <authorList>
            <person name="Franco M.E.E."/>
            <person name="Wisecaver J.H."/>
            <person name="Arnold A.E."/>
            <person name="Ju Y.M."/>
            <person name="Slot J.C."/>
            <person name="Ahrendt S."/>
            <person name="Moore L.P."/>
            <person name="Eastman K.E."/>
            <person name="Scott K."/>
            <person name="Konkel Z."/>
            <person name="Mondo S.J."/>
            <person name="Kuo A."/>
            <person name="Hayes R.D."/>
            <person name="Haridas S."/>
            <person name="Andreopoulos B."/>
            <person name="Riley R."/>
            <person name="LaButti K."/>
            <person name="Pangilinan J."/>
            <person name="Lipzen A."/>
            <person name="Amirebrahimi M."/>
            <person name="Yan J."/>
            <person name="Adam C."/>
            <person name="Keymanesh K."/>
            <person name="Ng V."/>
            <person name="Louie K."/>
            <person name="Northen T."/>
            <person name="Drula E."/>
            <person name="Henrissat B."/>
            <person name="Hsieh H.M."/>
            <person name="Youens-Clark K."/>
            <person name="Lutzoni F."/>
            <person name="Miadlikowska J."/>
            <person name="Eastwood D.C."/>
            <person name="Hamelin R.C."/>
            <person name="Grigoriev I.V."/>
            <person name="U'Ren J.M."/>
        </authorList>
    </citation>
    <scope>NUCLEOTIDE SEQUENCE [LARGE SCALE GENOMIC DNA]</scope>
    <source>
        <strain evidence="1 2">ER1909</strain>
    </source>
</reference>
<protein>
    <submittedName>
        <fullName evidence="1">Scd6-like Sm domain-containing protein</fullName>
    </submittedName>
</protein>
<name>A0ACC0D951_9PEZI</name>
<comment type="caution">
    <text evidence="1">The sequence shown here is derived from an EMBL/GenBank/DDBJ whole genome shotgun (WGS) entry which is preliminary data.</text>
</comment>
<keyword evidence="2" id="KW-1185">Reference proteome</keyword>
<evidence type="ECO:0000313" key="2">
    <source>
        <dbReference type="Proteomes" id="UP001497680"/>
    </source>
</evidence>
<dbReference type="EMBL" id="MU394298">
    <property type="protein sequence ID" value="KAI6088900.1"/>
    <property type="molecule type" value="Genomic_DNA"/>
</dbReference>